<dbReference type="InterPro" id="IPR016181">
    <property type="entry name" value="Acyl_CoA_acyltransferase"/>
</dbReference>
<dbReference type="PANTHER" id="PTHR42791">
    <property type="entry name" value="GNAT FAMILY ACETYLTRANSFERASE"/>
    <property type="match status" value="1"/>
</dbReference>
<dbReference type="Pfam" id="PF00583">
    <property type="entry name" value="Acetyltransf_1"/>
    <property type="match status" value="1"/>
</dbReference>
<proteinExistence type="predicted"/>
<dbReference type="Proteomes" id="UP000675781">
    <property type="component" value="Unassembled WGS sequence"/>
</dbReference>
<dbReference type="Gene3D" id="3.40.630.30">
    <property type="match status" value="1"/>
</dbReference>
<protein>
    <submittedName>
        <fullName evidence="2">GNAT family N-acetyltransferase</fullName>
    </submittedName>
</protein>
<dbReference type="InterPro" id="IPR000182">
    <property type="entry name" value="GNAT_dom"/>
</dbReference>
<dbReference type="InterPro" id="IPR052523">
    <property type="entry name" value="Trichothecene_AcTrans"/>
</dbReference>
<name>A0A941ER53_9ACTN</name>
<dbReference type="GO" id="GO:0016747">
    <property type="term" value="F:acyltransferase activity, transferring groups other than amino-acyl groups"/>
    <property type="evidence" value="ECO:0007669"/>
    <property type="project" value="InterPro"/>
</dbReference>
<dbReference type="PROSITE" id="PS51186">
    <property type="entry name" value="GNAT"/>
    <property type="match status" value="1"/>
</dbReference>
<dbReference type="AlphaFoldDB" id="A0A941ER53"/>
<sequence>MTGLEIRVAGEAQARESAKVLARAFQHDPVCTWIFPAESARARRLRRFFHAELHHSALRHGAVEFARADGAIAGVAVWFPPGAWPSATGLSSLPAYLRAVGRHFGTASQFASAAARAHPHDQPHWYLAFIGVDPARQGQGIGTALMRSRLERRANEAQPAYLENSNPANAALYERFGFQITGALDLPEAAPCVPTMWRPA</sequence>
<evidence type="ECO:0000313" key="3">
    <source>
        <dbReference type="Proteomes" id="UP000675781"/>
    </source>
</evidence>
<feature type="domain" description="N-acetyltransferase" evidence="1">
    <location>
        <begin position="63"/>
        <end position="199"/>
    </location>
</feature>
<gene>
    <name evidence="2" type="ORF">KDL01_26875</name>
</gene>
<comment type="caution">
    <text evidence="2">The sequence shown here is derived from an EMBL/GenBank/DDBJ whole genome shotgun (WGS) entry which is preliminary data.</text>
</comment>
<accession>A0A941ER53</accession>
<dbReference type="EMBL" id="JAGSOG010000171">
    <property type="protein sequence ID" value="MBR7836930.1"/>
    <property type="molecule type" value="Genomic_DNA"/>
</dbReference>
<dbReference type="PANTHER" id="PTHR42791:SF1">
    <property type="entry name" value="N-ACETYLTRANSFERASE DOMAIN-CONTAINING PROTEIN"/>
    <property type="match status" value="1"/>
</dbReference>
<evidence type="ECO:0000313" key="2">
    <source>
        <dbReference type="EMBL" id="MBR7836930.1"/>
    </source>
</evidence>
<organism evidence="2 3">
    <name type="scientific">Actinospica durhamensis</name>
    <dbReference type="NCBI Taxonomy" id="1508375"/>
    <lineage>
        <taxon>Bacteria</taxon>
        <taxon>Bacillati</taxon>
        <taxon>Actinomycetota</taxon>
        <taxon>Actinomycetes</taxon>
        <taxon>Catenulisporales</taxon>
        <taxon>Actinospicaceae</taxon>
        <taxon>Actinospica</taxon>
    </lineage>
</organism>
<reference evidence="2" key="1">
    <citation type="submission" date="2021-04" db="EMBL/GenBank/DDBJ databases">
        <title>Genome based classification of Actinospica acidithermotolerans sp. nov., an actinobacterium isolated from an Indonesian hot spring.</title>
        <authorList>
            <person name="Kusuma A.B."/>
            <person name="Putra K.E."/>
            <person name="Nafisah S."/>
            <person name="Loh J."/>
            <person name="Nouioui I."/>
            <person name="Goodfellow M."/>
        </authorList>
    </citation>
    <scope>NUCLEOTIDE SEQUENCE</scope>
    <source>
        <strain evidence="2">CSCA 57</strain>
    </source>
</reference>
<dbReference type="SUPFAM" id="SSF55729">
    <property type="entry name" value="Acyl-CoA N-acyltransferases (Nat)"/>
    <property type="match status" value="1"/>
</dbReference>
<evidence type="ECO:0000259" key="1">
    <source>
        <dbReference type="PROSITE" id="PS51186"/>
    </source>
</evidence>
<dbReference type="CDD" id="cd04301">
    <property type="entry name" value="NAT_SF"/>
    <property type="match status" value="1"/>
</dbReference>
<keyword evidence="3" id="KW-1185">Reference proteome</keyword>